<protein>
    <submittedName>
        <fullName evidence="2">Uncharacterized protein</fullName>
    </submittedName>
</protein>
<gene>
    <name evidence="2" type="ORF">GCM10010507_20260</name>
</gene>
<dbReference type="Proteomes" id="UP000646244">
    <property type="component" value="Unassembled WGS sequence"/>
</dbReference>
<reference evidence="2" key="2">
    <citation type="submission" date="2020-09" db="EMBL/GenBank/DDBJ databases">
        <authorList>
            <person name="Sun Q."/>
            <person name="Ohkuma M."/>
        </authorList>
    </citation>
    <scope>NUCLEOTIDE SEQUENCE</scope>
    <source>
        <strain evidence="2">JCM 4633</strain>
    </source>
</reference>
<accession>A0A918WF19</accession>
<name>A0A918WF19_STRCJ</name>
<dbReference type="AlphaFoldDB" id="A0A918WF19"/>
<sequence length="158" mass="16739">MRVLPANGTEPIGPQRVQVRLPTDRGLQWETAGTPDHQLTVLGGTPYPGQLSPDQMALTFDNVDLDTPPGPEKVMWVAVSTGHDAPLGSTSLTLTVGRTSSPSTTIVITPGFTVTPGGAPQPHSGEDFPCTQASKYGTTERKPPRSKQSPWSFRPAPA</sequence>
<comment type="caution">
    <text evidence="2">The sequence shown here is derived from an EMBL/GenBank/DDBJ whole genome shotgun (WGS) entry which is preliminary data.</text>
</comment>
<organism evidence="2 3">
    <name type="scientific">Streptomyces cinnamoneus</name>
    <name type="common">Streptoverticillium cinnamoneum</name>
    <dbReference type="NCBI Taxonomy" id="53446"/>
    <lineage>
        <taxon>Bacteria</taxon>
        <taxon>Bacillati</taxon>
        <taxon>Actinomycetota</taxon>
        <taxon>Actinomycetes</taxon>
        <taxon>Kitasatosporales</taxon>
        <taxon>Streptomycetaceae</taxon>
        <taxon>Streptomyces</taxon>
        <taxon>Streptomyces cinnamoneus group</taxon>
    </lineage>
</organism>
<evidence type="ECO:0000313" key="3">
    <source>
        <dbReference type="Proteomes" id="UP000646244"/>
    </source>
</evidence>
<feature type="region of interest" description="Disordered" evidence="1">
    <location>
        <begin position="112"/>
        <end position="158"/>
    </location>
</feature>
<reference evidence="2" key="1">
    <citation type="journal article" date="2014" name="Int. J. Syst. Evol. Microbiol.">
        <title>Complete genome sequence of Corynebacterium casei LMG S-19264T (=DSM 44701T), isolated from a smear-ripened cheese.</title>
        <authorList>
            <consortium name="US DOE Joint Genome Institute (JGI-PGF)"/>
            <person name="Walter F."/>
            <person name="Albersmeier A."/>
            <person name="Kalinowski J."/>
            <person name="Ruckert C."/>
        </authorList>
    </citation>
    <scope>NUCLEOTIDE SEQUENCE</scope>
    <source>
        <strain evidence="2">JCM 4633</strain>
    </source>
</reference>
<evidence type="ECO:0000313" key="2">
    <source>
        <dbReference type="EMBL" id="GHC45057.1"/>
    </source>
</evidence>
<evidence type="ECO:0000256" key="1">
    <source>
        <dbReference type="SAM" id="MobiDB-lite"/>
    </source>
</evidence>
<proteinExistence type="predicted"/>
<dbReference type="EMBL" id="BMVB01000005">
    <property type="protein sequence ID" value="GHC45057.1"/>
    <property type="molecule type" value="Genomic_DNA"/>
</dbReference>